<evidence type="ECO:0000259" key="17">
    <source>
        <dbReference type="PROSITE" id="PS52039"/>
    </source>
</evidence>
<dbReference type="GO" id="GO:0031422">
    <property type="term" value="C:RecQ family helicase-topoisomerase III complex"/>
    <property type="evidence" value="ECO:0007669"/>
    <property type="project" value="TreeGrafter"/>
</dbReference>
<keyword evidence="6 12" id="KW-0863">Zinc-finger</keyword>
<dbReference type="InterPro" id="IPR010666">
    <property type="entry name" value="Znf_GRF"/>
</dbReference>
<feature type="domain" description="Toprim" evidence="15">
    <location>
        <begin position="3"/>
        <end position="147"/>
    </location>
</feature>
<evidence type="ECO:0000256" key="6">
    <source>
        <dbReference type="ARBA" id="ARBA00022771"/>
    </source>
</evidence>
<dbReference type="OrthoDB" id="430051at2759"/>
<dbReference type="PROSITE" id="PS52039">
    <property type="entry name" value="TOPO_IA_2"/>
    <property type="match status" value="1"/>
</dbReference>
<evidence type="ECO:0000256" key="13">
    <source>
        <dbReference type="RuleBase" id="RU362092"/>
    </source>
</evidence>
<dbReference type="EMBL" id="CADEPI010000038">
    <property type="protein sequence ID" value="CAB3368498.1"/>
    <property type="molecule type" value="Genomic_DNA"/>
</dbReference>
<evidence type="ECO:0000256" key="5">
    <source>
        <dbReference type="ARBA" id="ARBA00022737"/>
    </source>
</evidence>
<feature type="domain" description="GRF-type" evidence="16">
    <location>
        <begin position="793"/>
        <end position="837"/>
    </location>
</feature>
<dbReference type="Gene3D" id="3.40.50.140">
    <property type="match status" value="1"/>
</dbReference>
<dbReference type="FunFam" id="1.10.290.10:FF:000001">
    <property type="entry name" value="DNA topoisomerase"/>
    <property type="match status" value="1"/>
</dbReference>
<dbReference type="InterPro" id="IPR013497">
    <property type="entry name" value="Topo_IA_cen"/>
</dbReference>
<dbReference type="PANTHER" id="PTHR11390:SF21">
    <property type="entry name" value="DNA TOPOISOMERASE 3-ALPHA"/>
    <property type="match status" value="1"/>
</dbReference>
<feature type="domain" description="GRF-type" evidence="16">
    <location>
        <begin position="930"/>
        <end position="970"/>
    </location>
</feature>
<evidence type="ECO:0000256" key="9">
    <source>
        <dbReference type="ARBA" id="ARBA00023125"/>
    </source>
</evidence>
<comment type="caution">
    <text evidence="18">The sequence shown here is derived from an EMBL/GenBank/DDBJ whole genome shotgun (WGS) entry which is preliminary data.</text>
</comment>
<feature type="domain" description="GRF-type" evidence="16">
    <location>
        <begin position="865"/>
        <end position="906"/>
    </location>
</feature>
<comment type="catalytic activity">
    <reaction evidence="1 13">
        <text>ATP-independent breakage of single-stranded DNA, followed by passage and rejoining.</text>
        <dbReference type="EC" id="5.6.2.1"/>
    </reaction>
</comment>
<dbReference type="CDD" id="cd00186">
    <property type="entry name" value="TOP1Ac"/>
    <property type="match status" value="1"/>
</dbReference>
<dbReference type="InterPro" id="IPR013826">
    <property type="entry name" value="Topo_IA_cen_sub3"/>
</dbReference>
<protein>
    <recommendedName>
        <fullName evidence="3 13">DNA topoisomerase</fullName>
        <ecNumber evidence="3 13">5.6.2.1</ecNumber>
    </recommendedName>
</protein>
<dbReference type="PRINTS" id="PR00417">
    <property type="entry name" value="PRTPISMRASEI"/>
</dbReference>
<dbReference type="InterPro" id="IPR023405">
    <property type="entry name" value="Topo_IA_core_domain"/>
</dbReference>
<feature type="compositionally biased region" description="Gly residues" evidence="14">
    <location>
        <begin position="746"/>
        <end position="756"/>
    </location>
</feature>
<evidence type="ECO:0000259" key="15">
    <source>
        <dbReference type="PROSITE" id="PS50880"/>
    </source>
</evidence>
<dbReference type="Pfam" id="PF01751">
    <property type="entry name" value="Toprim"/>
    <property type="match status" value="1"/>
</dbReference>
<evidence type="ECO:0000313" key="19">
    <source>
        <dbReference type="Proteomes" id="UP000494165"/>
    </source>
</evidence>
<organism evidence="18 19">
    <name type="scientific">Cloeon dipterum</name>
    <dbReference type="NCBI Taxonomy" id="197152"/>
    <lineage>
        <taxon>Eukaryota</taxon>
        <taxon>Metazoa</taxon>
        <taxon>Ecdysozoa</taxon>
        <taxon>Arthropoda</taxon>
        <taxon>Hexapoda</taxon>
        <taxon>Insecta</taxon>
        <taxon>Pterygota</taxon>
        <taxon>Palaeoptera</taxon>
        <taxon>Ephemeroptera</taxon>
        <taxon>Pisciforma</taxon>
        <taxon>Baetidae</taxon>
        <taxon>Cloeon</taxon>
    </lineage>
</organism>
<evidence type="ECO:0000313" key="18">
    <source>
        <dbReference type="EMBL" id="CAB3368498.1"/>
    </source>
</evidence>
<dbReference type="GO" id="GO:0003677">
    <property type="term" value="F:DNA binding"/>
    <property type="evidence" value="ECO:0007669"/>
    <property type="project" value="UniProtKB-KW"/>
</dbReference>
<dbReference type="InterPro" id="IPR013825">
    <property type="entry name" value="Topo_IA_cen_sub2"/>
</dbReference>
<keyword evidence="7" id="KW-0862">Zinc</keyword>
<keyword evidence="10 13" id="KW-0413">Isomerase</keyword>
<dbReference type="AlphaFoldDB" id="A0A8S1CGS8"/>
<feature type="domain" description="GRF-type" evidence="16">
    <location>
        <begin position="1006"/>
        <end position="1046"/>
    </location>
</feature>
<gene>
    <name evidence="18" type="ORF">CLODIP_2_CD07267</name>
</gene>
<feature type="compositionally biased region" description="Polar residues" evidence="14">
    <location>
        <begin position="1050"/>
        <end position="1069"/>
    </location>
</feature>
<dbReference type="InterPro" id="IPR006171">
    <property type="entry name" value="TOPRIM_dom"/>
</dbReference>
<dbReference type="GO" id="GO:0006310">
    <property type="term" value="P:DNA recombination"/>
    <property type="evidence" value="ECO:0007669"/>
    <property type="project" value="TreeGrafter"/>
</dbReference>
<comment type="function">
    <text evidence="11">Releases the supercoiling and torsional tension of DNA introduced during the DNA replication and transcription by transiently cleaving and rejoining one strand of the DNA duplex. Introduces a single-strand break via transesterification at a target site in duplex DNA. The scissile phosphodiester is attacked by the catalytic tyrosine of the enzyme, resulting in the formation of a DNA-(5'-phosphotyrosyl)-enzyme intermediate and the expulsion of a 3'-OH DNA strand. The free DNA strand than undergoes passage around the unbroken strand thus removing DNA supercoils. Finally, in the religation step, the DNA 3'-OH attacks the covalent intermediate to expel the active-site tyrosine and restore the DNA phosphodiester backbone. Weakly relaxes negative supercoils and displays a distinct preference for binding single-stranded DNA.</text>
</comment>
<evidence type="ECO:0000256" key="7">
    <source>
        <dbReference type="ARBA" id="ARBA00022833"/>
    </source>
</evidence>
<dbReference type="Gene3D" id="1.10.290.10">
    <property type="entry name" value="Topoisomerase I, domain 4"/>
    <property type="match status" value="1"/>
</dbReference>
<evidence type="ECO:0000256" key="10">
    <source>
        <dbReference type="ARBA" id="ARBA00023235"/>
    </source>
</evidence>
<dbReference type="SUPFAM" id="SSF57756">
    <property type="entry name" value="Retrovirus zinc finger-like domains"/>
    <property type="match status" value="1"/>
</dbReference>
<accession>A0A8S1CGS8</accession>
<proteinExistence type="inferred from homology"/>
<dbReference type="GO" id="GO:0005634">
    <property type="term" value="C:nucleus"/>
    <property type="evidence" value="ECO:0007669"/>
    <property type="project" value="TreeGrafter"/>
</dbReference>
<evidence type="ECO:0000256" key="14">
    <source>
        <dbReference type="SAM" id="MobiDB-lite"/>
    </source>
</evidence>
<evidence type="ECO:0000256" key="11">
    <source>
        <dbReference type="ARBA" id="ARBA00056363"/>
    </source>
</evidence>
<comment type="similarity">
    <text evidence="2 13">Belongs to the type IA topoisomerase family.</text>
</comment>
<dbReference type="GO" id="GO:0008270">
    <property type="term" value="F:zinc ion binding"/>
    <property type="evidence" value="ECO:0007669"/>
    <property type="project" value="UniProtKB-KW"/>
</dbReference>
<dbReference type="InterPro" id="IPR036875">
    <property type="entry name" value="Znf_CCHC_sf"/>
</dbReference>
<evidence type="ECO:0000256" key="8">
    <source>
        <dbReference type="ARBA" id="ARBA00023029"/>
    </source>
</evidence>
<dbReference type="CDD" id="cd03362">
    <property type="entry name" value="TOPRIM_TopoIA_TopoIII"/>
    <property type="match status" value="1"/>
</dbReference>
<dbReference type="InterPro" id="IPR013498">
    <property type="entry name" value="Topo_IA_Znf"/>
</dbReference>
<name>A0A8S1CGS8_9INSE</name>
<evidence type="ECO:0000259" key="16">
    <source>
        <dbReference type="PROSITE" id="PS51999"/>
    </source>
</evidence>
<feature type="region of interest" description="Disordered" evidence="14">
    <location>
        <begin position="365"/>
        <end position="391"/>
    </location>
</feature>
<dbReference type="SMART" id="SM00437">
    <property type="entry name" value="TOP1Ac"/>
    <property type="match status" value="1"/>
</dbReference>
<feature type="region of interest" description="Disordered" evidence="14">
    <location>
        <begin position="1048"/>
        <end position="1076"/>
    </location>
</feature>
<evidence type="ECO:0000256" key="3">
    <source>
        <dbReference type="ARBA" id="ARBA00012891"/>
    </source>
</evidence>
<keyword evidence="5" id="KW-0677">Repeat</keyword>
<keyword evidence="4" id="KW-0479">Metal-binding</keyword>
<dbReference type="GO" id="GO:0006265">
    <property type="term" value="P:DNA topological change"/>
    <property type="evidence" value="ECO:0007669"/>
    <property type="project" value="InterPro"/>
</dbReference>
<dbReference type="GO" id="GO:0006281">
    <property type="term" value="P:DNA repair"/>
    <property type="evidence" value="ECO:0007669"/>
    <property type="project" value="TreeGrafter"/>
</dbReference>
<dbReference type="Pfam" id="PF01396">
    <property type="entry name" value="Zn_ribbon_Top1"/>
    <property type="match status" value="1"/>
</dbReference>
<dbReference type="PANTHER" id="PTHR11390">
    <property type="entry name" value="PROKARYOTIC DNA TOPOISOMERASE"/>
    <property type="match status" value="1"/>
</dbReference>
<evidence type="ECO:0000256" key="12">
    <source>
        <dbReference type="PROSITE-ProRule" id="PRU01343"/>
    </source>
</evidence>
<keyword evidence="8 13" id="KW-0799">Topoisomerase</keyword>
<evidence type="ECO:0000256" key="1">
    <source>
        <dbReference type="ARBA" id="ARBA00000213"/>
    </source>
</evidence>
<dbReference type="EC" id="5.6.2.1" evidence="3 13"/>
<dbReference type="Gene3D" id="1.10.460.10">
    <property type="entry name" value="Topoisomerase I, domain 2"/>
    <property type="match status" value="1"/>
</dbReference>
<feature type="domain" description="Topo IA-type catalytic" evidence="17">
    <location>
        <begin position="165"/>
        <end position="584"/>
    </location>
</feature>
<sequence length="1095" mass="122572">MRKVLHVAEKNDAAKNIASIMSGGRSQRREGMSRFNKIYEFNMNFQGQNCKMVMTSVSGHLLGHDFPATYRGWNSCNPVDLFSAPVVKSCSNDMEPIKRTLEREVRTCDTLVIWTDCDREGENIGFEVIDVCKAAKPGIRVLRAKFSQITSQAIHRALNNLVQPNKNVSDAVEVRSELDLRIGASFTRFQTLRLQKLFPGVLSEGLISYGSCQFPTLGFVVERYKSIQDFVHENFWKIEVSHEKDGVVARFNWEEGELFDEDAARCLYEACQEVNLATVDNVQSLPKSRWRPVPLDTVELEKTASRKLRINAADTMKIAEKLYNQGLISYPRTETNIFPKDLALAPLVEMQTNDPNWGAFAQRVLQDGPNPRQGKKSDQAHPPIHPTKYSNSLQGNDKKVYELIVRHFLACVSKDAKGHETKVFISIGDEKFHAKGLMVLERNYLEVYIYDRWSDTEIPVYNVGEQFVPTTLDFRDGETSAPNLLTEPELISLMEKHGIGTDATHAEHIETIKKRNYAALTNQSYFIPQQLGMALVEGYDSMGFHMSKPYLRAELEADLKKICEGRKNAQVVLREQIARYKEVFQQAVSQVNKLDDAVEQQLGVQRDANAVVQLPVAVADLKFASCPACGHDLIVKQKRDNSEFYVSCSAYPACRNSIWFPSVINRVQVTDQTCRQCGPNTKLLNFRLRRGELDVFYPSLECTTCVMGCDTAFFNNLGIRGFAPRQPAFRPAAGNDDGGDDPDDGFGPGGDGGGGRAFQTQPRRPNNPTRDRVWTIGPMGDFGGQPPEDAVRCTCNNSPAAVMRSVRKEGPNKGRQFWGCEKPMGQSCGFFKWADEVGGEQHTLPPPPSFMPFADNGDDQGSVMCNCNVPAAMRTVRKEGPNQGRTFWSCDKSNNGCGFFKWTDEEVQQPRTAPTMPPPPANNSSGDVLCSCNAPAAMRTVRKDGPNQGRQFWRCGSGDNCNFFQWADEDGPSTTQNWQQQEVQRPLMVPTMPPPPLNNSVEDVLCSCNAPACMMTVRKEGPNQGRQFWRCGSGKKCNFFQWADEDVPSAGQSWQQPSSTQGNNWQNKKTTGKRKCSICHKEGHTKVKCPNRNGS</sequence>
<feature type="region of interest" description="Disordered" evidence="14">
    <location>
        <begin position="728"/>
        <end position="772"/>
    </location>
</feature>
<keyword evidence="9 13" id="KW-0238">DNA-binding</keyword>
<dbReference type="GO" id="GO:0003917">
    <property type="term" value="F:DNA topoisomerase type I (single strand cut, ATP-independent) activity"/>
    <property type="evidence" value="ECO:0007669"/>
    <property type="project" value="UniProtKB-EC"/>
</dbReference>
<dbReference type="SMART" id="SM00493">
    <property type="entry name" value="TOPRIM"/>
    <property type="match status" value="1"/>
</dbReference>
<evidence type="ECO:0000256" key="4">
    <source>
        <dbReference type="ARBA" id="ARBA00022723"/>
    </source>
</evidence>
<keyword evidence="19" id="KW-1185">Reference proteome</keyword>
<evidence type="ECO:0000256" key="2">
    <source>
        <dbReference type="ARBA" id="ARBA00009446"/>
    </source>
</evidence>
<dbReference type="Pfam" id="PF01131">
    <property type="entry name" value="Topoisom_bac"/>
    <property type="match status" value="1"/>
</dbReference>
<dbReference type="SMART" id="SM00436">
    <property type="entry name" value="TOP1Bc"/>
    <property type="match status" value="1"/>
</dbReference>
<dbReference type="PROSITE" id="PS50880">
    <property type="entry name" value="TOPRIM"/>
    <property type="match status" value="1"/>
</dbReference>
<dbReference type="InterPro" id="IPR013824">
    <property type="entry name" value="Topo_IA_cen_sub1"/>
</dbReference>
<dbReference type="Proteomes" id="UP000494165">
    <property type="component" value="Unassembled WGS sequence"/>
</dbReference>
<dbReference type="Pfam" id="PF06839">
    <property type="entry name" value="Zn_ribbon_GRF"/>
    <property type="match status" value="4"/>
</dbReference>
<dbReference type="FunFam" id="1.10.460.10:FF:000003">
    <property type="entry name" value="DNA topoisomerase"/>
    <property type="match status" value="1"/>
</dbReference>
<dbReference type="PROSITE" id="PS51999">
    <property type="entry name" value="ZF_GRF"/>
    <property type="match status" value="4"/>
</dbReference>
<dbReference type="SUPFAM" id="SSF56712">
    <property type="entry name" value="Prokaryotic type I DNA topoisomerase"/>
    <property type="match status" value="1"/>
</dbReference>
<dbReference type="InterPro" id="IPR003601">
    <property type="entry name" value="Topo_IA_2"/>
</dbReference>
<dbReference type="Gene3D" id="2.70.20.10">
    <property type="entry name" value="Topoisomerase I, domain 3"/>
    <property type="match status" value="1"/>
</dbReference>
<dbReference type="InterPro" id="IPR003602">
    <property type="entry name" value="Topo_IA_DNA-bd_dom"/>
</dbReference>
<reference evidence="18 19" key="1">
    <citation type="submission" date="2020-04" db="EMBL/GenBank/DDBJ databases">
        <authorList>
            <person name="Alioto T."/>
            <person name="Alioto T."/>
            <person name="Gomez Garrido J."/>
        </authorList>
    </citation>
    <scope>NUCLEOTIDE SEQUENCE [LARGE SCALE GENOMIC DNA]</scope>
</reference>
<dbReference type="Gene3D" id="3.30.65.10">
    <property type="entry name" value="Bacterial Topoisomerase I, domain 1"/>
    <property type="match status" value="1"/>
</dbReference>
<dbReference type="FunFam" id="3.40.50.140:FF:000003">
    <property type="entry name" value="DNA topoisomerase"/>
    <property type="match status" value="1"/>
</dbReference>
<comment type="function">
    <text evidence="13">Introduces a single-strand break via transesterification at a target site in duplex DNA. Releases the supercoiling and torsional tension of DNA introduced during the DNA replication and transcription by transiently cleaving and rejoining one strand of the DNA duplex. The scissile phosphodiester is attacked by the catalytic tyrosine of the enzyme, resulting in the formation of a DNA-(5'-phosphotyrosyl)-enzyme intermediate and the expulsion of a 3'-OH DNA strand.</text>
</comment>
<feature type="compositionally biased region" description="Polar residues" evidence="14">
    <location>
        <begin position="758"/>
        <end position="768"/>
    </location>
</feature>
<dbReference type="InterPro" id="IPR000380">
    <property type="entry name" value="Topo_IA"/>
</dbReference>
<dbReference type="InterPro" id="IPR034144">
    <property type="entry name" value="TOPRIM_TopoIII"/>
</dbReference>